<feature type="domain" description="tRNA nucleotidyltransferase/poly(A) polymerase RNA and SrmB- binding" evidence="10">
    <location>
        <begin position="219"/>
        <end position="281"/>
    </location>
</feature>
<dbReference type="InterPro" id="IPR043519">
    <property type="entry name" value="NT_sf"/>
</dbReference>
<evidence type="ECO:0000256" key="1">
    <source>
        <dbReference type="ARBA" id="ARBA00022664"/>
    </source>
</evidence>
<dbReference type="SUPFAM" id="SSF81301">
    <property type="entry name" value="Nucleotidyltransferase"/>
    <property type="match status" value="1"/>
</dbReference>
<evidence type="ECO:0000256" key="3">
    <source>
        <dbReference type="ARBA" id="ARBA00022741"/>
    </source>
</evidence>
<dbReference type="GO" id="GO:1990817">
    <property type="term" value="F:poly(A) RNA polymerase activity"/>
    <property type="evidence" value="ECO:0007669"/>
    <property type="project" value="InterPro"/>
</dbReference>
<dbReference type="InterPro" id="IPR002646">
    <property type="entry name" value="PolA_pol_head_dom"/>
</dbReference>
<evidence type="ECO:0000256" key="6">
    <source>
        <dbReference type="ARBA" id="ARBA00023163"/>
    </source>
</evidence>
<dbReference type="FunFam" id="3.30.460.10:FF:000035">
    <property type="entry name" value="Poly(A) polymerase I"/>
    <property type="match status" value="1"/>
</dbReference>
<dbReference type="HAMAP" id="MF_00957">
    <property type="entry name" value="PolyA_pol"/>
    <property type="match status" value="1"/>
</dbReference>
<evidence type="ECO:0000313" key="11">
    <source>
        <dbReference type="EMBL" id="KKN86042.1"/>
    </source>
</evidence>
<dbReference type="InterPro" id="IPR052191">
    <property type="entry name" value="tRNA_ntf/polyA_polymerase_I"/>
</dbReference>
<dbReference type="Gene3D" id="1.10.3090.10">
    <property type="entry name" value="cca-adding enzyme, domain 2"/>
    <property type="match status" value="1"/>
</dbReference>
<feature type="domain" description="Polymerase A arginine-rich C-terminal" evidence="9">
    <location>
        <begin position="335"/>
        <end position="452"/>
    </location>
</feature>
<dbReference type="NCBIfam" id="TIGR01942">
    <property type="entry name" value="pcnB"/>
    <property type="match status" value="1"/>
</dbReference>
<name>A0A0F9UF85_9ZZZZ</name>
<keyword evidence="4" id="KW-0067">ATP-binding</keyword>
<protein>
    <recommendedName>
        <fullName evidence="12">Poly A polymerase head domain-containing protein</fullName>
    </recommendedName>
</protein>
<feature type="compositionally biased region" description="Basic and acidic residues" evidence="7">
    <location>
        <begin position="132"/>
        <end position="141"/>
    </location>
</feature>
<feature type="region of interest" description="Disordered" evidence="7">
    <location>
        <begin position="122"/>
        <end position="141"/>
    </location>
</feature>
<organism evidence="11">
    <name type="scientific">marine sediment metagenome</name>
    <dbReference type="NCBI Taxonomy" id="412755"/>
    <lineage>
        <taxon>unclassified sequences</taxon>
        <taxon>metagenomes</taxon>
        <taxon>ecological metagenomes</taxon>
    </lineage>
</organism>
<evidence type="ECO:0000259" key="10">
    <source>
        <dbReference type="Pfam" id="PF12627"/>
    </source>
</evidence>
<accession>A0A0F9UF85</accession>
<dbReference type="AlphaFoldDB" id="A0A0F9UF85"/>
<keyword evidence="1" id="KW-0507">mRNA processing</keyword>
<dbReference type="PANTHER" id="PTHR43051">
    <property type="entry name" value="POLYNUCLEOTIDE ADENYLYLTRANSFERASE FAMILY PROTEIN"/>
    <property type="match status" value="1"/>
</dbReference>
<evidence type="ECO:0000256" key="5">
    <source>
        <dbReference type="ARBA" id="ARBA00022884"/>
    </source>
</evidence>
<dbReference type="InterPro" id="IPR032828">
    <property type="entry name" value="PolyA_RNA-bd"/>
</dbReference>
<keyword evidence="5" id="KW-0694">RNA-binding</keyword>
<dbReference type="GO" id="GO:0043633">
    <property type="term" value="P:polyadenylation-dependent RNA catabolic process"/>
    <property type="evidence" value="ECO:0007669"/>
    <property type="project" value="InterPro"/>
</dbReference>
<dbReference type="GO" id="GO:0005524">
    <property type="term" value="F:ATP binding"/>
    <property type="evidence" value="ECO:0007669"/>
    <property type="project" value="UniProtKB-KW"/>
</dbReference>
<dbReference type="SUPFAM" id="SSF81891">
    <property type="entry name" value="Poly A polymerase C-terminal region-like"/>
    <property type="match status" value="1"/>
</dbReference>
<evidence type="ECO:0000256" key="2">
    <source>
        <dbReference type="ARBA" id="ARBA00022679"/>
    </source>
</evidence>
<evidence type="ECO:0008006" key="12">
    <source>
        <dbReference type="Google" id="ProtNLM"/>
    </source>
</evidence>
<dbReference type="CDD" id="cd05398">
    <property type="entry name" value="NT_ClassII-CCAase"/>
    <property type="match status" value="1"/>
</dbReference>
<keyword evidence="3" id="KW-0547">Nucleotide-binding</keyword>
<dbReference type="Pfam" id="PF01743">
    <property type="entry name" value="PolyA_pol"/>
    <property type="match status" value="1"/>
</dbReference>
<dbReference type="Gene3D" id="3.30.460.10">
    <property type="entry name" value="Beta Polymerase, domain 2"/>
    <property type="match status" value="1"/>
</dbReference>
<evidence type="ECO:0000256" key="4">
    <source>
        <dbReference type="ARBA" id="ARBA00022840"/>
    </source>
</evidence>
<dbReference type="GO" id="GO:0006397">
    <property type="term" value="P:mRNA processing"/>
    <property type="evidence" value="ECO:0007669"/>
    <property type="project" value="UniProtKB-KW"/>
</dbReference>
<dbReference type="Pfam" id="PF12626">
    <property type="entry name" value="PolyA_pol_arg_C"/>
    <property type="match status" value="1"/>
</dbReference>
<evidence type="ECO:0000256" key="7">
    <source>
        <dbReference type="SAM" id="MobiDB-lite"/>
    </source>
</evidence>
<feature type="domain" description="Poly A polymerase head" evidence="8">
    <location>
        <begin position="57"/>
        <end position="192"/>
    </location>
</feature>
<gene>
    <name evidence="11" type="ORF">LCGC14_0272370</name>
</gene>
<feature type="compositionally biased region" description="Basic residues" evidence="7">
    <location>
        <begin position="444"/>
        <end position="459"/>
    </location>
</feature>
<keyword evidence="6" id="KW-0804">Transcription</keyword>
<feature type="region of interest" description="Disordered" evidence="7">
    <location>
        <begin position="429"/>
        <end position="459"/>
    </location>
</feature>
<proteinExistence type="inferred from homology"/>
<dbReference type="EMBL" id="LAZR01000152">
    <property type="protein sequence ID" value="KKN86042.1"/>
    <property type="molecule type" value="Genomic_DNA"/>
</dbReference>
<dbReference type="InterPro" id="IPR025866">
    <property type="entry name" value="PolyA_pol_arg_C_dom"/>
</dbReference>
<dbReference type="InterPro" id="IPR010206">
    <property type="entry name" value="PolA_pol_I"/>
</dbReference>
<dbReference type="GO" id="GO:0003723">
    <property type="term" value="F:RNA binding"/>
    <property type="evidence" value="ECO:0007669"/>
    <property type="project" value="UniProtKB-KW"/>
</dbReference>
<evidence type="ECO:0000259" key="8">
    <source>
        <dbReference type="Pfam" id="PF01743"/>
    </source>
</evidence>
<reference evidence="11" key="1">
    <citation type="journal article" date="2015" name="Nature">
        <title>Complex archaea that bridge the gap between prokaryotes and eukaryotes.</title>
        <authorList>
            <person name="Spang A."/>
            <person name="Saw J.H."/>
            <person name="Jorgensen S.L."/>
            <person name="Zaremba-Niedzwiedzka K."/>
            <person name="Martijn J."/>
            <person name="Lind A.E."/>
            <person name="van Eijk R."/>
            <person name="Schleper C."/>
            <person name="Guy L."/>
            <person name="Ettema T.J."/>
        </authorList>
    </citation>
    <scope>NUCLEOTIDE SEQUENCE</scope>
</reference>
<keyword evidence="2" id="KW-0808">Transferase</keyword>
<sequence length="459" mass="52633">MIRKLLQKIPYPFGRPAHRRTTPAVIPASQHSLSRERLSRNAVSVVDRLQQAGYEAFAVGGCVRDLLLDITPKDFDIATSATPEQVRATFRNARLIGRRFKLVHVHFGREIIEVATFRASHGEETEDGEVQSDEHSRQSESGRLLRDNVYGTLEQDAQRRDFTINSLYYDVRSGHIHDFANGLHDIRNRQIRLIGNPAQRYLEDPVRMLRAVRFAAKLGFEIEPHSAAPLPEMAELLHDIPSARLFDETLKLLMSGQGERTFDLLHHHDLFAPLFPDTDEAIEADPDYTLMLVRQALRNTDERINEGRPVTPAFLFAAMLWPALPQRVKELEGRGIPSIPAHQQAAQELLSEQCRHTAIPKRFSIPLREIWDLQPRLERRTGRRADQMLEHPRFRAAYDFLLLREAAGEQTDGLGSWWTRYQDASDDQRRAMIRDLGDGAAGPKRNRNRRKRKPRAQAD</sequence>
<dbReference type="PANTHER" id="PTHR43051:SF1">
    <property type="entry name" value="POLYNUCLEOTIDE ADENYLYLTRANSFERASE FAMILY PROTEIN"/>
    <property type="match status" value="1"/>
</dbReference>
<comment type="caution">
    <text evidence="11">The sequence shown here is derived from an EMBL/GenBank/DDBJ whole genome shotgun (WGS) entry which is preliminary data.</text>
</comment>
<evidence type="ECO:0000259" key="9">
    <source>
        <dbReference type="Pfam" id="PF12626"/>
    </source>
</evidence>
<dbReference type="Pfam" id="PF12627">
    <property type="entry name" value="PolyA_pol_RNAbd"/>
    <property type="match status" value="1"/>
</dbReference>